<evidence type="ECO:0000313" key="3">
    <source>
        <dbReference type="Proteomes" id="UP000235371"/>
    </source>
</evidence>
<dbReference type="InParanoid" id="A0A2J6SHF2"/>
<name>A0A2J6SHF2_9HELO</name>
<dbReference type="OrthoDB" id="10590810at2759"/>
<protein>
    <submittedName>
        <fullName evidence="2">Uncharacterized protein</fullName>
    </submittedName>
</protein>
<dbReference type="Proteomes" id="UP000235371">
    <property type="component" value="Unassembled WGS sequence"/>
</dbReference>
<feature type="compositionally biased region" description="Polar residues" evidence="1">
    <location>
        <begin position="48"/>
        <end position="58"/>
    </location>
</feature>
<dbReference type="GeneID" id="36592215"/>
<sequence length="168" mass="19289">MDEQSTDVLKSKEKLAPVVASIGMENGGVVSQDDLAALQVHRTNSYVPALQEQATSSKVAPGPSNEERERKVELLTNRISRIREEKERLEKIQELKDLEEQTKREILAAWREEEKGVSQTRSCQMMYNLECPRKASLQLSASYQIDKRRTRTLTAEWQSPTPVRWTIF</sequence>
<keyword evidence="3" id="KW-1185">Reference proteome</keyword>
<dbReference type="EMBL" id="KZ613913">
    <property type="protein sequence ID" value="PMD50150.1"/>
    <property type="molecule type" value="Genomic_DNA"/>
</dbReference>
<feature type="region of interest" description="Disordered" evidence="1">
    <location>
        <begin position="48"/>
        <end position="70"/>
    </location>
</feature>
<evidence type="ECO:0000313" key="2">
    <source>
        <dbReference type="EMBL" id="PMD50150.1"/>
    </source>
</evidence>
<accession>A0A2J6SHF2</accession>
<dbReference type="AlphaFoldDB" id="A0A2J6SHF2"/>
<evidence type="ECO:0000256" key="1">
    <source>
        <dbReference type="SAM" id="MobiDB-lite"/>
    </source>
</evidence>
<reference evidence="2 3" key="1">
    <citation type="submission" date="2016-04" db="EMBL/GenBank/DDBJ databases">
        <title>A degradative enzymes factory behind the ericoid mycorrhizal symbiosis.</title>
        <authorList>
            <consortium name="DOE Joint Genome Institute"/>
            <person name="Martino E."/>
            <person name="Morin E."/>
            <person name="Grelet G."/>
            <person name="Kuo A."/>
            <person name="Kohler A."/>
            <person name="Daghino S."/>
            <person name="Barry K."/>
            <person name="Choi C."/>
            <person name="Cichocki N."/>
            <person name="Clum A."/>
            <person name="Copeland A."/>
            <person name="Hainaut M."/>
            <person name="Haridas S."/>
            <person name="Labutti K."/>
            <person name="Lindquist E."/>
            <person name="Lipzen A."/>
            <person name="Khouja H.-R."/>
            <person name="Murat C."/>
            <person name="Ohm R."/>
            <person name="Olson A."/>
            <person name="Spatafora J."/>
            <person name="Veneault-Fourrey C."/>
            <person name="Henrissat B."/>
            <person name="Grigoriev I."/>
            <person name="Martin F."/>
            <person name="Perotto S."/>
        </authorList>
    </citation>
    <scope>NUCLEOTIDE SEQUENCE [LARGE SCALE GENOMIC DNA]</scope>
    <source>
        <strain evidence="2 3">E</strain>
    </source>
</reference>
<dbReference type="RefSeq" id="XP_024727054.1">
    <property type="nucleotide sequence ID" value="XM_024884138.1"/>
</dbReference>
<organism evidence="2 3">
    <name type="scientific">Hyaloscypha bicolor E</name>
    <dbReference type="NCBI Taxonomy" id="1095630"/>
    <lineage>
        <taxon>Eukaryota</taxon>
        <taxon>Fungi</taxon>
        <taxon>Dikarya</taxon>
        <taxon>Ascomycota</taxon>
        <taxon>Pezizomycotina</taxon>
        <taxon>Leotiomycetes</taxon>
        <taxon>Helotiales</taxon>
        <taxon>Hyaloscyphaceae</taxon>
        <taxon>Hyaloscypha</taxon>
        <taxon>Hyaloscypha bicolor</taxon>
    </lineage>
</organism>
<proteinExistence type="predicted"/>
<gene>
    <name evidence="2" type="ORF">K444DRAFT_637563</name>
</gene>